<comment type="caution">
    <text evidence="1">The sequence shown here is derived from an EMBL/GenBank/DDBJ whole genome shotgun (WGS) entry which is preliminary data.</text>
</comment>
<dbReference type="SUPFAM" id="SSF89360">
    <property type="entry name" value="HesB-like domain"/>
    <property type="match status" value="1"/>
</dbReference>
<dbReference type="AlphaFoldDB" id="A0A2T0B5L3"/>
<protein>
    <recommendedName>
        <fullName evidence="3">Iron-sulfur cluster insertion protein ErpA</fullName>
    </recommendedName>
</protein>
<dbReference type="InterPro" id="IPR035903">
    <property type="entry name" value="HesB-like_dom_sf"/>
</dbReference>
<dbReference type="OrthoDB" id="1934235at2"/>
<reference evidence="1 2" key="1">
    <citation type="submission" date="2018-03" db="EMBL/GenBank/DDBJ databases">
        <title>Genome sequence of Clostridium liquoris DSM 100320.</title>
        <authorList>
            <person name="Poehlein A."/>
            <person name="Daniel R."/>
        </authorList>
    </citation>
    <scope>NUCLEOTIDE SEQUENCE [LARGE SCALE GENOMIC DNA]</scope>
    <source>
        <strain evidence="1 2">DSM 100320</strain>
    </source>
</reference>
<keyword evidence="2" id="KW-1185">Reference proteome</keyword>
<dbReference type="Proteomes" id="UP000239706">
    <property type="component" value="Unassembled WGS sequence"/>
</dbReference>
<evidence type="ECO:0008006" key="3">
    <source>
        <dbReference type="Google" id="ProtNLM"/>
    </source>
</evidence>
<organism evidence="1 2">
    <name type="scientific">Clostridium liquoris</name>
    <dbReference type="NCBI Taxonomy" id="1289519"/>
    <lineage>
        <taxon>Bacteria</taxon>
        <taxon>Bacillati</taxon>
        <taxon>Bacillota</taxon>
        <taxon>Clostridia</taxon>
        <taxon>Eubacteriales</taxon>
        <taxon>Clostridiaceae</taxon>
        <taxon>Clostridium</taxon>
    </lineage>
</organism>
<sequence>MDNKVKIKISEKAYDKIMELLNIHKEYDCVRFSYSPGCCKSPKVSILLDNADNIDIIDKIENITLIYDDNLINNIREIQLIYKNNSFAVKALPRNNEFSCNNKNHNDDSSCDRVCSKCSKKCN</sequence>
<name>A0A2T0B5L3_9CLOT</name>
<dbReference type="EMBL" id="PVXO01000030">
    <property type="protein sequence ID" value="PRR79191.1"/>
    <property type="molecule type" value="Genomic_DNA"/>
</dbReference>
<proteinExistence type="predicted"/>
<accession>A0A2T0B5L3</accession>
<evidence type="ECO:0000313" key="2">
    <source>
        <dbReference type="Proteomes" id="UP000239706"/>
    </source>
</evidence>
<gene>
    <name evidence="1" type="ORF">CLLI_10360</name>
</gene>
<dbReference type="RefSeq" id="WP_106063175.1">
    <property type="nucleotide sequence ID" value="NZ_PVXO01000030.1"/>
</dbReference>
<dbReference type="Gene3D" id="2.60.300.12">
    <property type="entry name" value="HesB-like domain"/>
    <property type="match status" value="1"/>
</dbReference>
<evidence type="ECO:0000313" key="1">
    <source>
        <dbReference type="EMBL" id="PRR79191.1"/>
    </source>
</evidence>